<dbReference type="AlphaFoldDB" id="A0A9W8CVL5"/>
<dbReference type="Pfam" id="PF20671">
    <property type="entry name" value="COG3_C"/>
    <property type="match status" value="1"/>
</dbReference>
<dbReference type="InterPro" id="IPR048685">
    <property type="entry name" value="COG3_C"/>
</dbReference>
<feature type="domain" description="Conserved oligomeric Golgi complex subunit 3 N-terminal" evidence="9">
    <location>
        <begin position="180"/>
        <end position="323"/>
    </location>
</feature>
<organism evidence="11 12">
    <name type="scientific">Coemansia biformis</name>
    <dbReference type="NCBI Taxonomy" id="1286918"/>
    <lineage>
        <taxon>Eukaryota</taxon>
        <taxon>Fungi</taxon>
        <taxon>Fungi incertae sedis</taxon>
        <taxon>Zoopagomycota</taxon>
        <taxon>Kickxellomycotina</taxon>
        <taxon>Kickxellomycetes</taxon>
        <taxon>Kickxellales</taxon>
        <taxon>Kickxellaceae</taxon>
        <taxon>Coemansia</taxon>
    </lineage>
</organism>
<dbReference type="OrthoDB" id="296793at2759"/>
<evidence type="ECO:0000256" key="5">
    <source>
        <dbReference type="ARBA" id="ARBA00022927"/>
    </source>
</evidence>
<dbReference type="GO" id="GO:0006886">
    <property type="term" value="P:intracellular protein transport"/>
    <property type="evidence" value="ECO:0007669"/>
    <property type="project" value="InterPro"/>
</dbReference>
<evidence type="ECO:0000313" key="12">
    <source>
        <dbReference type="Proteomes" id="UP001143981"/>
    </source>
</evidence>
<protein>
    <recommendedName>
        <fullName evidence="3">Conserved oligomeric Golgi complex subunit 3</fullName>
    </recommendedName>
    <alternativeName>
        <fullName evidence="8">Component of oligomeric Golgi complex 3</fullName>
    </alternativeName>
</protein>
<evidence type="ECO:0000313" key="11">
    <source>
        <dbReference type="EMBL" id="KAJ1728189.1"/>
    </source>
</evidence>
<dbReference type="GO" id="GO:0007030">
    <property type="term" value="P:Golgi organization"/>
    <property type="evidence" value="ECO:0007669"/>
    <property type="project" value="TreeGrafter"/>
</dbReference>
<keyword evidence="12" id="KW-1185">Reference proteome</keyword>
<comment type="caution">
    <text evidence="11">The sequence shown here is derived from an EMBL/GenBank/DDBJ whole genome shotgun (WGS) entry which is preliminary data.</text>
</comment>
<dbReference type="Pfam" id="PF04136">
    <property type="entry name" value="COG3_N"/>
    <property type="match status" value="1"/>
</dbReference>
<name>A0A9W8CVL5_9FUNG</name>
<comment type="similarity">
    <text evidence="2">Belongs to the COG3 family.</text>
</comment>
<dbReference type="GO" id="GO:0000139">
    <property type="term" value="C:Golgi membrane"/>
    <property type="evidence" value="ECO:0007669"/>
    <property type="project" value="UniProtKB-SubCell"/>
</dbReference>
<keyword evidence="5" id="KW-0653">Protein transport</keyword>
<evidence type="ECO:0000256" key="4">
    <source>
        <dbReference type="ARBA" id="ARBA00022448"/>
    </source>
</evidence>
<dbReference type="InterPro" id="IPR048320">
    <property type="entry name" value="COG3_N"/>
</dbReference>
<proteinExistence type="inferred from homology"/>
<keyword evidence="7" id="KW-0472">Membrane</keyword>
<accession>A0A9W8CVL5</accession>
<keyword evidence="6" id="KW-0333">Golgi apparatus</keyword>
<reference evidence="11" key="1">
    <citation type="submission" date="2022-07" db="EMBL/GenBank/DDBJ databases">
        <title>Phylogenomic reconstructions and comparative analyses of Kickxellomycotina fungi.</title>
        <authorList>
            <person name="Reynolds N.K."/>
            <person name="Stajich J.E."/>
            <person name="Barry K."/>
            <person name="Grigoriev I.V."/>
            <person name="Crous P."/>
            <person name="Smith M.E."/>
        </authorList>
    </citation>
    <scope>NUCLEOTIDE SEQUENCE</scope>
    <source>
        <strain evidence="11">BCRC 34381</strain>
    </source>
</reference>
<dbReference type="PANTHER" id="PTHR13302">
    <property type="entry name" value="CONSERVED OLIGOMERIC GOLGI COMPLEX COMPONENT 3"/>
    <property type="match status" value="1"/>
</dbReference>
<dbReference type="GO" id="GO:0017119">
    <property type="term" value="C:Golgi transport complex"/>
    <property type="evidence" value="ECO:0007669"/>
    <property type="project" value="TreeGrafter"/>
</dbReference>
<evidence type="ECO:0000256" key="2">
    <source>
        <dbReference type="ARBA" id="ARBA00009936"/>
    </source>
</evidence>
<evidence type="ECO:0000256" key="8">
    <source>
        <dbReference type="ARBA" id="ARBA00031339"/>
    </source>
</evidence>
<comment type="subcellular location">
    <subcellularLocation>
        <location evidence="1">Golgi apparatus membrane</location>
        <topology evidence="1">Peripheral membrane protein</topology>
    </subcellularLocation>
</comment>
<evidence type="ECO:0000256" key="7">
    <source>
        <dbReference type="ARBA" id="ARBA00023136"/>
    </source>
</evidence>
<evidence type="ECO:0000259" key="9">
    <source>
        <dbReference type="Pfam" id="PF04136"/>
    </source>
</evidence>
<evidence type="ECO:0000259" key="10">
    <source>
        <dbReference type="Pfam" id="PF20671"/>
    </source>
</evidence>
<sequence length="798" mass="84151">MPAGASPSLASDDWEQSYAVSESCRAGIAQLQEACALYPMQLLVQCTASSERAGPHPGSAGSGAVADRCATPKLNPQLHHLRGSPLLSARRNASLRNLAALTHALGSRPRADSLDSGAAHTASGLGITVGAEDEPAGDDAESTAGEHAAVPVETTAQFLEWYGKVESQLMAGQDQEAHTFAESLRERVDRCSDMLQCIDGIEGLLADMEADYGRVRELTGGVKAACAEFQSKRDRLVDMSAGLSELLEVYNALGPITQLLNSPGDRVCLDRDFLPSLERAESAMAAIERHPEGRDSELYLMRFSQCRMRALSLIKLHALRVFKSLSTAVASGTPQSPLLSRSTALYVRFRAAAVQLSPLLRALQQRATAAGSTERQVLADVQNAYFQLRRAWLRPYVQDSLKSVSKEYEAAAALAAATTDGDAADARETAATHVGALRDWCAFMMNVCADEYRLYYDLFDPRQDVSGAGGSGGGVAMSAELRTYLDTVMTVFHERVRPLVIHEHSVSALAGISMILLTYHRSAAAATGDETGYGAGASGAAGAARDSADFVAEEDGLDAFYDVVDQILQDAQQRLAYRAQAFIRSHIAGYKVTKADAESLAQWARLCAQLATTGPAELSALVAEAAKSTDLQGSGPASADTTQPASRSSSSFVYLATAAVPATAAGSPAQSTAGGIPGAGPSGVAQHGVVMARFVEKMPGGRLSAADAESLQWVYPPVQSCRWLVAQIDGCLAPSVQAGIAEEAQMACKQNLLSQGARHVREKGAAVAGADAEQLAHLLVTVSLDLLAHAPPDRPISP</sequence>
<keyword evidence="4" id="KW-0813">Transport</keyword>
<evidence type="ECO:0000256" key="3">
    <source>
        <dbReference type="ARBA" id="ARBA00020976"/>
    </source>
</evidence>
<gene>
    <name evidence="11" type="primary">COG3</name>
    <name evidence="11" type="ORF">LPJ61_004170</name>
</gene>
<evidence type="ECO:0000256" key="6">
    <source>
        <dbReference type="ARBA" id="ARBA00023034"/>
    </source>
</evidence>
<dbReference type="GO" id="GO:0005801">
    <property type="term" value="C:cis-Golgi network"/>
    <property type="evidence" value="ECO:0007669"/>
    <property type="project" value="InterPro"/>
</dbReference>
<evidence type="ECO:0000256" key="1">
    <source>
        <dbReference type="ARBA" id="ARBA00004395"/>
    </source>
</evidence>
<dbReference type="GO" id="GO:0006891">
    <property type="term" value="P:intra-Golgi vesicle-mediated transport"/>
    <property type="evidence" value="ECO:0007669"/>
    <property type="project" value="TreeGrafter"/>
</dbReference>
<dbReference type="Proteomes" id="UP001143981">
    <property type="component" value="Unassembled WGS sequence"/>
</dbReference>
<dbReference type="PANTHER" id="PTHR13302:SF8">
    <property type="entry name" value="CONSERVED OLIGOMERIC GOLGI COMPLEX SUBUNIT 3"/>
    <property type="match status" value="1"/>
</dbReference>
<feature type="domain" description="Conserved oligomeric Golgi complex subunit 3 C-terminal" evidence="10">
    <location>
        <begin position="343"/>
        <end position="779"/>
    </location>
</feature>
<dbReference type="InterPro" id="IPR007265">
    <property type="entry name" value="COG_su3"/>
</dbReference>
<dbReference type="EMBL" id="JANBOI010000875">
    <property type="protein sequence ID" value="KAJ1728189.1"/>
    <property type="molecule type" value="Genomic_DNA"/>
</dbReference>